<dbReference type="EC" id="4.1.1.33" evidence="2"/>
<evidence type="ECO:0000256" key="4">
    <source>
        <dbReference type="ARBA" id="ARBA00022741"/>
    </source>
</evidence>
<dbReference type="GO" id="GO:0019287">
    <property type="term" value="P:isopentenyl diphosphate biosynthetic process, mevalonate pathway"/>
    <property type="evidence" value="ECO:0007669"/>
    <property type="project" value="InterPro"/>
</dbReference>
<proteinExistence type="inferred from homology"/>
<keyword evidence="10" id="KW-0418">Kinase</keyword>
<keyword evidence="6" id="KW-0443">Lipid metabolism</keyword>
<dbReference type="EMBL" id="CACRYJ010000061">
    <property type="protein sequence ID" value="VZO39679.1"/>
    <property type="molecule type" value="Genomic_DNA"/>
</dbReference>
<dbReference type="GO" id="GO:0004163">
    <property type="term" value="F:diphosphomevalonate decarboxylase activity"/>
    <property type="evidence" value="ECO:0007669"/>
    <property type="project" value="UniProtKB-EC"/>
</dbReference>
<evidence type="ECO:0000313" key="11">
    <source>
        <dbReference type="Proteomes" id="UP000419743"/>
    </source>
</evidence>
<keyword evidence="10" id="KW-0808">Transferase</keyword>
<feature type="domain" description="Diphosphomevalonate decarboxylase-like N-terminal" evidence="9">
    <location>
        <begin position="7"/>
        <end position="157"/>
    </location>
</feature>
<evidence type="ECO:0000256" key="7">
    <source>
        <dbReference type="ARBA" id="ARBA00023239"/>
    </source>
</evidence>
<dbReference type="InterPro" id="IPR029765">
    <property type="entry name" value="Mev_diP_decarb"/>
</dbReference>
<dbReference type="Pfam" id="PF18376">
    <property type="entry name" value="MDD_C"/>
    <property type="match status" value="1"/>
</dbReference>
<evidence type="ECO:0000256" key="5">
    <source>
        <dbReference type="ARBA" id="ARBA00022840"/>
    </source>
</evidence>
<dbReference type="SUPFAM" id="SSF55060">
    <property type="entry name" value="GHMP Kinase, C-terminal domain"/>
    <property type="match status" value="1"/>
</dbReference>
<evidence type="ECO:0000256" key="2">
    <source>
        <dbReference type="ARBA" id="ARBA00012296"/>
    </source>
</evidence>
<evidence type="ECO:0000256" key="3">
    <source>
        <dbReference type="ARBA" id="ARBA00022516"/>
    </source>
</evidence>
<reference evidence="10 11" key="1">
    <citation type="submission" date="2019-11" db="EMBL/GenBank/DDBJ databases">
        <authorList>
            <person name="Criscuolo A."/>
        </authorList>
    </citation>
    <scope>NUCLEOTIDE SEQUENCE [LARGE SCALE GENOMIC DNA]</scope>
    <source>
        <strain evidence="10">CIP111667</strain>
    </source>
</reference>
<gene>
    <name evidence="10" type="ORF">HALOF300_04373</name>
</gene>
<evidence type="ECO:0000313" key="10">
    <source>
        <dbReference type="EMBL" id="VZO39679.1"/>
    </source>
</evidence>
<dbReference type="NCBIfam" id="TIGR01240">
    <property type="entry name" value="mevDPdecarb"/>
    <property type="match status" value="1"/>
</dbReference>
<dbReference type="PANTHER" id="PTHR10977">
    <property type="entry name" value="DIPHOSPHOMEVALONATE DECARBOXYLASE"/>
    <property type="match status" value="1"/>
</dbReference>
<dbReference type="Gene3D" id="3.30.230.10">
    <property type="match status" value="1"/>
</dbReference>
<dbReference type="InterPro" id="IPR020568">
    <property type="entry name" value="Ribosomal_Su5_D2-typ_SF"/>
</dbReference>
<feature type="domain" description="Mvd1 C-terminal" evidence="8">
    <location>
        <begin position="174"/>
        <end position="305"/>
    </location>
</feature>
<name>A0A7M4DQD5_9MICO</name>
<comment type="caution">
    <text evidence="10">The sequence shown here is derived from an EMBL/GenBank/DDBJ whole genome shotgun (WGS) entry which is preliminary data.</text>
</comment>
<keyword evidence="3" id="KW-0444">Lipid biosynthesis</keyword>
<dbReference type="InterPro" id="IPR005935">
    <property type="entry name" value="Mev_decarb"/>
</dbReference>
<protein>
    <recommendedName>
        <fullName evidence="2">diphosphomevalonate decarboxylase</fullName>
        <ecNumber evidence="2">4.1.1.33</ecNumber>
    </recommendedName>
</protein>
<dbReference type="Pfam" id="PF22700">
    <property type="entry name" value="MVD-like_N"/>
    <property type="match status" value="1"/>
</dbReference>
<dbReference type="GO" id="GO:0005829">
    <property type="term" value="C:cytosol"/>
    <property type="evidence" value="ECO:0007669"/>
    <property type="project" value="InterPro"/>
</dbReference>
<dbReference type="Gene3D" id="3.30.70.890">
    <property type="entry name" value="GHMP kinase, C-terminal domain"/>
    <property type="match status" value="1"/>
</dbReference>
<keyword evidence="5" id="KW-0067">ATP-binding</keyword>
<dbReference type="PIRSF" id="PIRSF015950">
    <property type="entry name" value="Mev_P_decrbx"/>
    <property type="match status" value="1"/>
</dbReference>
<organism evidence="10 11">
    <name type="scientific">Occultella aeris</name>
    <dbReference type="NCBI Taxonomy" id="2761496"/>
    <lineage>
        <taxon>Bacteria</taxon>
        <taxon>Bacillati</taxon>
        <taxon>Actinomycetota</taxon>
        <taxon>Actinomycetes</taxon>
        <taxon>Micrococcales</taxon>
        <taxon>Ruaniaceae</taxon>
        <taxon>Occultella</taxon>
    </lineage>
</organism>
<keyword evidence="7" id="KW-0456">Lyase</keyword>
<sequence length="324" mass="33425">MSSTAIAHPNIALIKYWGKADERLSLPATDSLSLTLDIAPTRTTVTLDPGADQHVASWSGEPMTGRELERVSTFLDLVAERAGSRTRAVVETVNEIPTGAGLASSAAGFAALAAAASAAYGLALSPRDLSRLARRGSGSAARSVFGGLVQWHAGDDEGSFAEPIEAPGLELALVVAVLAAGRKAIGSREAMRRTVATSPFFGAWVASVPGELDAMRAAIARADLSAVGELAESNAMRMHATMLGAVPPVRYWNADTVAALDVVAQCRRDGIEAYATIDAGPNVKVLCRPEATTAVADRLRAAFADVDLLVSGSGPGVRILGPAA</sequence>
<evidence type="ECO:0000256" key="6">
    <source>
        <dbReference type="ARBA" id="ARBA00023098"/>
    </source>
</evidence>
<dbReference type="InterPro" id="IPR053859">
    <property type="entry name" value="MVD-like_N"/>
</dbReference>
<evidence type="ECO:0000256" key="1">
    <source>
        <dbReference type="ARBA" id="ARBA00008831"/>
    </source>
</evidence>
<dbReference type="InterPro" id="IPR036554">
    <property type="entry name" value="GHMP_kinase_C_sf"/>
</dbReference>
<dbReference type="AlphaFoldDB" id="A0A7M4DQD5"/>
<dbReference type="GO" id="GO:0005524">
    <property type="term" value="F:ATP binding"/>
    <property type="evidence" value="ECO:0007669"/>
    <property type="project" value="UniProtKB-KW"/>
</dbReference>
<dbReference type="RefSeq" id="WP_156742987.1">
    <property type="nucleotide sequence ID" value="NZ_CACRYJ010000061.1"/>
</dbReference>
<evidence type="ECO:0000259" key="9">
    <source>
        <dbReference type="Pfam" id="PF22700"/>
    </source>
</evidence>
<keyword evidence="11" id="KW-1185">Reference proteome</keyword>
<dbReference type="Proteomes" id="UP000419743">
    <property type="component" value="Unassembled WGS sequence"/>
</dbReference>
<dbReference type="InterPro" id="IPR041431">
    <property type="entry name" value="Mvd1_C"/>
</dbReference>
<dbReference type="PANTHER" id="PTHR10977:SF3">
    <property type="entry name" value="DIPHOSPHOMEVALONATE DECARBOXYLASE"/>
    <property type="match status" value="1"/>
</dbReference>
<dbReference type="SUPFAM" id="SSF54211">
    <property type="entry name" value="Ribosomal protein S5 domain 2-like"/>
    <property type="match status" value="1"/>
</dbReference>
<evidence type="ECO:0000259" key="8">
    <source>
        <dbReference type="Pfam" id="PF18376"/>
    </source>
</evidence>
<dbReference type="FunFam" id="3.30.230.10:FF:000072">
    <property type="entry name" value="Diphosphomevalonate decarboxylase"/>
    <property type="match status" value="1"/>
</dbReference>
<accession>A0A7M4DQD5</accession>
<keyword evidence="4" id="KW-0547">Nucleotide-binding</keyword>
<dbReference type="GO" id="GO:0016301">
    <property type="term" value="F:kinase activity"/>
    <property type="evidence" value="ECO:0007669"/>
    <property type="project" value="UniProtKB-KW"/>
</dbReference>
<dbReference type="InterPro" id="IPR014721">
    <property type="entry name" value="Ribsml_uS5_D2-typ_fold_subgr"/>
</dbReference>
<comment type="similarity">
    <text evidence="1">Belongs to the diphosphomevalonate decarboxylase family.</text>
</comment>